<keyword evidence="2" id="KW-1185">Reference proteome</keyword>
<gene>
    <name evidence="1" type="ORF">WN55_00782</name>
</gene>
<dbReference type="EMBL" id="KQ434874">
    <property type="protein sequence ID" value="KZC09649.1"/>
    <property type="molecule type" value="Genomic_DNA"/>
</dbReference>
<name>A0A154PCJ5_DUFNO</name>
<reference evidence="1 2" key="1">
    <citation type="submission" date="2015-07" db="EMBL/GenBank/DDBJ databases">
        <title>The genome of Dufourea novaeangliae.</title>
        <authorList>
            <person name="Pan H."/>
            <person name="Kapheim K."/>
        </authorList>
    </citation>
    <scope>NUCLEOTIDE SEQUENCE [LARGE SCALE GENOMIC DNA]</scope>
    <source>
        <strain evidence="1">0120121106</strain>
        <tissue evidence="1">Whole body</tissue>
    </source>
</reference>
<protein>
    <submittedName>
        <fullName evidence="1">Uncharacterized protein</fullName>
    </submittedName>
</protein>
<sequence length="61" mass="6636">MIRTNGARIRGYVSGCTKTQFSGKILHKNTKKRKKIQKIGGNPFFISQGGGAKGSGRTVRI</sequence>
<evidence type="ECO:0000313" key="1">
    <source>
        <dbReference type="EMBL" id="KZC09649.1"/>
    </source>
</evidence>
<dbReference type="AlphaFoldDB" id="A0A154PCJ5"/>
<organism evidence="1 2">
    <name type="scientific">Dufourea novaeangliae</name>
    <name type="common">Sweat bee</name>
    <dbReference type="NCBI Taxonomy" id="178035"/>
    <lineage>
        <taxon>Eukaryota</taxon>
        <taxon>Metazoa</taxon>
        <taxon>Ecdysozoa</taxon>
        <taxon>Arthropoda</taxon>
        <taxon>Hexapoda</taxon>
        <taxon>Insecta</taxon>
        <taxon>Pterygota</taxon>
        <taxon>Neoptera</taxon>
        <taxon>Endopterygota</taxon>
        <taxon>Hymenoptera</taxon>
        <taxon>Apocrita</taxon>
        <taxon>Aculeata</taxon>
        <taxon>Apoidea</taxon>
        <taxon>Anthophila</taxon>
        <taxon>Halictidae</taxon>
        <taxon>Rophitinae</taxon>
        <taxon>Dufourea</taxon>
    </lineage>
</organism>
<evidence type="ECO:0000313" key="2">
    <source>
        <dbReference type="Proteomes" id="UP000076502"/>
    </source>
</evidence>
<accession>A0A154PCJ5</accession>
<proteinExistence type="predicted"/>
<dbReference type="Proteomes" id="UP000076502">
    <property type="component" value="Unassembled WGS sequence"/>
</dbReference>